<keyword evidence="3 5" id="KW-1133">Transmembrane helix</keyword>
<evidence type="ECO:0000313" key="7">
    <source>
        <dbReference type="EMBL" id="HIV26806.1"/>
    </source>
</evidence>
<dbReference type="EMBL" id="DVOT01000046">
    <property type="protein sequence ID" value="HIV26806.1"/>
    <property type="molecule type" value="Genomic_DNA"/>
</dbReference>
<reference evidence="7" key="1">
    <citation type="submission" date="2020-10" db="EMBL/GenBank/DDBJ databases">
        <authorList>
            <person name="Gilroy R."/>
        </authorList>
    </citation>
    <scope>NUCLEOTIDE SEQUENCE</scope>
    <source>
        <strain evidence="7">CHK183-6373</strain>
    </source>
</reference>
<feature type="transmembrane region" description="Helical" evidence="5">
    <location>
        <begin position="99"/>
        <end position="129"/>
    </location>
</feature>
<accession>A0A9D1P588</accession>
<comment type="subcellular location">
    <subcellularLocation>
        <location evidence="5">Cell membrane</location>
        <topology evidence="5">Multi-pass membrane protein</topology>
    </subcellularLocation>
    <subcellularLocation>
        <location evidence="1">Membrane</location>
        <topology evidence="1">Multi-pass membrane protein</topology>
    </subcellularLocation>
</comment>
<evidence type="ECO:0000256" key="3">
    <source>
        <dbReference type="ARBA" id="ARBA00022989"/>
    </source>
</evidence>
<gene>
    <name evidence="7" type="ORF">IAA64_02460</name>
</gene>
<feature type="transmembrane region" description="Helical" evidence="5">
    <location>
        <begin position="224"/>
        <end position="244"/>
    </location>
</feature>
<evidence type="ECO:0000313" key="8">
    <source>
        <dbReference type="Proteomes" id="UP000886884"/>
    </source>
</evidence>
<dbReference type="PRINTS" id="PR00164">
    <property type="entry name" value="ABC2TRNSPORT"/>
</dbReference>
<dbReference type="Pfam" id="PF01061">
    <property type="entry name" value="ABC2_membrane"/>
    <property type="match status" value="1"/>
</dbReference>
<evidence type="ECO:0000259" key="6">
    <source>
        <dbReference type="PROSITE" id="PS51012"/>
    </source>
</evidence>
<dbReference type="GO" id="GO:0043190">
    <property type="term" value="C:ATP-binding cassette (ABC) transporter complex"/>
    <property type="evidence" value="ECO:0007669"/>
    <property type="project" value="InterPro"/>
</dbReference>
<evidence type="ECO:0000256" key="2">
    <source>
        <dbReference type="ARBA" id="ARBA00022692"/>
    </source>
</evidence>
<keyword evidence="2 5" id="KW-0812">Transmembrane</keyword>
<keyword evidence="5" id="KW-1003">Cell membrane</keyword>
<feature type="transmembrane region" description="Helical" evidence="5">
    <location>
        <begin position="168"/>
        <end position="185"/>
    </location>
</feature>
<keyword evidence="4 5" id="KW-0472">Membrane</keyword>
<dbReference type="InterPro" id="IPR000412">
    <property type="entry name" value="ABC_2_transport"/>
</dbReference>
<dbReference type="PANTHER" id="PTHR43027:SF2">
    <property type="entry name" value="TRANSPORT PERMEASE PROTEIN"/>
    <property type="match status" value="1"/>
</dbReference>
<feature type="domain" description="ABC transmembrane type-2" evidence="6">
    <location>
        <begin position="20"/>
        <end position="247"/>
    </location>
</feature>
<dbReference type="PROSITE" id="PS51012">
    <property type="entry name" value="ABC_TM2"/>
    <property type="match status" value="1"/>
</dbReference>
<evidence type="ECO:0000256" key="5">
    <source>
        <dbReference type="RuleBase" id="RU361157"/>
    </source>
</evidence>
<feature type="transmembrane region" description="Helical" evidence="5">
    <location>
        <begin position="135"/>
        <end position="156"/>
    </location>
</feature>
<sequence>MKKWLVLFRTEAVLYCRDVFSAFFTFAFPVLMLVLFGSIYGNAPTAYFDGLGSIDVSVPAYCAMILAVVGIMAFPLTLAQYKERKIYKRFDATPLGKGAVIAVQGAVSFSMAVLGFLLLFAVGFLAYGLRVAGNWALIAALLLLCMASIFALGFFFTAIAPTERICQLLCYIAYFLMLFLSGASFPQEMLPEAVRKISAFLPLTHAVNVLRGAFRGAPWEEYQASVFVLCGVGLACALAGALLYRKKSWA</sequence>
<evidence type="ECO:0000256" key="1">
    <source>
        <dbReference type="ARBA" id="ARBA00004141"/>
    </source>
</evidence>
<dbReference type="Proteomes" id="UP000886884">
    <property type="component" value="Unassembled WGS sequence"/>
</dbReference>
<evidence type="ECO:0000256" key="4">
    <source>
        <dbReference type="ARBA" id="ARBA00023136"/>
    </source>
</evidence>
<name>A0A9D1P588_9FIRM</name>
<feature type="transmembrane region" description="Helical" evidence="5">
    <location>
        <begin position="58"/>
        <end position="78"/>
    </location>
</feature>
<dbReference type="InterPro" id="IPR047817">
    <property type="entry name" value="ABC2_TM_bact-type"/>
</dbReference>
<feature type="transmembrane region" description="Helical" evidence="5">
    <location>
        <begin position="12"/>
        <end position="38"/>
    </location>
</feature>
<dbReference type="PIRSF" id="PIRSF006648">
    <property type="entry name" value="DrrB"/>
    <property type="match status" value="1"/>
</dbReference>
<dbReference type="InterPro" id="IPR052902">
    <property type="entry name" value="ABC-2_transporter"/>
</dbReference>
<dbReference type="InterPro" id="IPR013525">
    <property type="entry name" value="ABC2_TM"/>
</dbReference>
<dbReference type="PANTHER" id="PTHR43027">
    <property type="entry name" value="DOXORUBICIN RESISTANCE ABC TRANSPORTER PERMEASE PROTEIN DRRC-RELATED"/>
    <property type="match status" value="1"/>
</dbReference>
<proteinExistence type="inferred from homology"/>
<dbReference type="GO" id="GO:0140359">
    <property type="term" value="F:ABC-type transporter activity"/>
    <property type="evidence" value="ECO:0007669"/>
    <property type="project" value="InterPro"/>
</dbReference>
<protein>
    <recommendedName>
        <fullName evidence="5">Transport permease protein</fullName>
    </recommendedName>
</protein>
<comment type="similarity">
    <text evidence="5">Belongs to the ABC-2 integral membrane protein family.</text>
</comment>
<keyword evidence="5" id="KW-0813">Transport</keyword>
<comment type="caution">
    <text evidence="7">The sequence shown here is derived from an EMBL/GenBank/DDBJ whole genome shotgun (WGS) entry which is preliminary data.</text>
</comment>
<organism evidence="7 8">
    <name type="scientific">Candidatus Ornithocaccomicrobium faecavium</name>
    <dbReference type="NCBI Taxonomy" id="2840890"/>
    <lineage>
        <taxon>Bacteria</taxon>
        <taxon>Bacillati</taxon>
        <taxon>Bacillota</taxon>
        <taxon>Clostridia</taxon>
        <taxon>Candidatus Ornithocaccomicrobium</taxon>
    </lineage>
</organism>
<dbReference type="AlphaFoldDB" id="A0A9D1P588"/>
<reference evidence="7" key="2">
    <citation type="journal article" date="2021" name="PeerJ">
        <title>Extensive microbial diversity within the chicken gut microbiome revealed by metagenomics and culture.</title>
        <authorList>
            <person name="Gilroy R."/>
            <person name="Ravi A."/>
            <person name="Getino M."/>
            <person name="Pursley I."/>
            <person name="Horton D.L."/>
            <person name="Alikhan N.F."/>
            <person name="Baker D."/>
            <person name="Gharbi K."/>
            <person name="Hall N."/>
            <person name="Watson M."/>
            <person name="Adriaenssens E.M."/>
            <person name="Foster-Nyarko E."/>
            <person name="Jarju S."/>
            <person name="Secka A."/>
            <person name="Antonio M."/>
            <person name="Oren A."/>
            <person name="Chaudhuri R.R."/>
            <person name="La Ragione R."/>
            <person name="Hildebrand F."/>
            <person name="Pallen M.J."/>
        </authorList>
    </citation>
    <scope>NUCLEOTIDE SEQUENCE</scope>
    <source>
        <strain evidence="7">CHK183-6373</strain>
    </source>
</reference>